<keyword evidence="2" id="KW-0500">Molybdenum</keyword>
<dbReference type="AlphaFoldDB" id="A0A5A8C7B6"/>
<dbReference type="Pfam" id="PF00174">
    <property type="entry name" value="Oxidored_molyb"/>
    <property type="match status" value="1"/>
</dbReference>
<dbReference type="SUPFAM" id="SSF55856">
    <property type="entry name" value="Cytochrome b5-like heme/steroid binding domain"/>
    <property type="match status" value="1"/>
</dbReference>
<dbReference type="PROSITE" id="PS50255">
    <property type="entry name" value="CYTOCHROME_B5_2"/>
    <property type="match status" value="1"/>
</dbReference>
<dbReference type="InterPro" id="IPR001199">
    <property type="entry name" value="Cyt_B5-like_heme/steroid-bd"/>
</dbReference>
<evidence type="ECO:0000256" key="3">
    <source>
        <dbReference type="ARBA" id="ARBA00022617"/>
    </source>
</evidence>
<dbReference type="PANTHER" id="PTHR19372">
    <property type="entry name" value="SULFITE REDUCTASE"/>
    <property type="match status" value="1"/>
</dbReference>
<protein>
    <recommendedName>
        <fullName evidence="8">Cytochrome b5 heme-binding domain-containing protein</fullName>
    </recommendedName>
</protein>
<comment type="cofactor">
    <cofactor evidence="1">
        <name>Mo-molybdopterin</name>
        <dbReference type="ChEBI" id="CHEBI:71302"/>
    </cofactor>
</comment>
<dbReference type="GO" id="GO:0005739">
    <property type="term" value="C:mitochondrion"/>
    <property type="evidence" value="ECO:0007669"/>
    <property type="project" value="TreeGrafter"/>
</dbReference>
<name>A0A5A8C7B6_CAFRO</name>
<dbReference type="GO" id="GO:0043546">
    <property type="term" value="F:molybdopterin cofactor binding"/>
    <property type="evidence" value="ECO:0007669"/>
    <property type="project" value="TreeGrafter"/>
</dbReference>
<dbReference type="GO" id="GO:0020037">
    <property type="term" value="F:heme binding"/>
    <property type="evidence" value="ECO:0007669"/>
    <property type="project" value="TreeGrafter"/>
</dbReference>
<dbReference type="Gene3D" id="3.90.420.10">
    <property type="entry name" value="Oxidoreductase, molybdopterin-binding domain"/>
    <property type="match status" value="1"/>
</dbReference>
<proteinExistence type="predicted"/>
<accession>A0A5A8C7B6</accession>
<reference evidence="9 10" key="1">
    <citation type="submission" date="2019-07" db="EMBL/GenBank/DDBJ databases">
        <title>Genomes of Cafeteria roenbergensis.</title>
        <authorList>
            <person name="Fischer M.G."/>
            <person name="Hackl T."/>
            <person name="Roman M."/>
        </authorList>
    </citation>
    <scope>NUCLEOTIDE SEQUENCE [LARGE SCALE GENOMIC DNA]</scope>
    <source>
        <strain evidence="9 10">BVI</strain>
    </source>
</reference>
<dbReference type="OMA" id="TWHVAEL"/>
<dbReference type="EMBL" id="VLTN01000050">
    <property type="protein sequence ID" value="KAA0148685.1"/>
    <property type="molecule type" value="Genomic_DNA"/>
</dbReference>
<keyword evidence="6" id="KW-0408">Iron</keyword>
<dbReference type="SUPFAM" id="SSF56524">
    <property type="entry name" value="Oxidoreductase molybdopterin-binding domain"/>
    <property type="match status" value="1"/>
</dbReference>
<dbReference type="Proteomes" id="UP000323011">
    <property type="component" value="Unassembled WGS sequence"/>
</dbReference>
<dbReference type="SUPFAM" id="SSF81296">
    <property type="entry name" value="E set domains"/>
    <property type="match status" value="1"/>
</dbReference>
<dbReference type="Pfam" id="PF00173">
    <property type="entry name" value="Cyt-b5"/>
    <property type="match status" value="1"/>
</dbReference>
<evidence type="ECO:0000313" key="9">
    <source>
        <dbReference type="EMBL" id="KAA0148685.1"/>
    </source>
</evidence>
<feature type="region of interest" description="Disordered" evidence="7">
    <location>
        <begin position="265"/>
        <end position="284"/>
    </location>
</feature>
<evidence type="ECO:0000259" key="8">
    <source>
        <dbReference type="PROSITE" id="PS50255"/>
    </source>
</evidence>
<evidence type="ECO:0000256" key="1">
    <source>
        <dbReference type="ARBA" id="ARBA00001924"/>
    </source>
</evidence>
<keyword evidence="4" id="KW-0479">Metal-binding</keyword>
<organism evidence="9 10">
    <name type="scientific">Cafeteria roenbergensis</name>
    <name type="common">Marine flagellate</name>
    <dbReference type="NCBI Taxonomy" id="33653"/>
    <lineage>
        <taxon>Eukaryota</taxon>
        <taxon>Sar</taxon>
        <taxon>Stramenopiles</taxon>
        <taxon>Bigyra</taxon>
        <taxon>Opalozoa</taxon>
        <taxon>Bicosoecida</taxon>
        <taxon>Cafeteriaceae</taxon>
        <taxon>Cafeteria</taxon>
    </lineage>
</organism>
<dbReference type="InterPro" id="IPR036400">
    <property type="entry name" value="Cyt_B5-like_heme/steroid_sf"/>
</dbReference>
<dbReference type="InterPro" id="IPR008335">
    <property type="entry name" value="Mopterin_OxRdtase_euk"/>
</dbReference>
<evidence type="ECO:0000256" key="5">
    <source>
        <dbReference type="ARBA" id="ARBA00023002"/>
    </source>
</evidence>
<evidence type="ECO:0000256" key="2">
    <source>
        <dbReference type="ARBA" id="ARBA00022505"/>
    </source>
</evidence>
<keyword evidence="3" id="KW-0349">Heme</keyword>
<feature type="compositionally biased region" description="Low complexity" evidence="7">
    <location>
        <begin position="265"/>
        <end position="276"/>
    </location>
</feature>
<dbReference type="FunFam" id="3.10.120.10:FF:000007">
    <property type="entry name" value="Sulfite oxidase, mitochondrial"/>
    <property type="match status" value="1"/>
</dbReference>
<evidence type="ECO:0000256" key="6">
    <source>
        <dbReference type="ARBA" id="ARBA00023004"/>
    </source>
</evidence>
<evidence type="ECO:0000256" key="4">
    <source>
        <dbReference type="ARBA" id="ARBA00022723"/>
    </source>
</evidence>
<evidence type="ECO:0000256" key="7">
    <source>
        <dbReference type="SAM" id="MobiDB-lite"/>
    </source>
</evidence>
<sequence length="554" mass="58911">MFRDDLPTVSLEELQDHDGTGPDASVWVAYGRGVYDVTEFARGAHPGGDKILLAAGGDIAPFWDLYAVHKTGWVYEVLEELRVANLDSLGAERLAEAARARAAAAAAGGGVFANEPARSPALEVRSQRPFNAETPPGALCASFRTPSDEFYVRNHLAVPDVDPATHVLTVEGSGIASPVTFTLDDLASKFEQVDVEVTLQCGGNRRREMSRVRNVHGLDWDRAAIGNAVWRGPRLRDVLRAAGLPLDEDAVVSVQPAAAGASAEAAPAGLPAGPGRADAEASPTKRLRDLHVQMEGADTDEGGSPYGASVPAWRAVSAEQDVVLALQMNGEPMPRDHGFPLRAVVPGVVGSRSVKWLTRIRVADEESTSFWQRKDYKALGPATDWASPDLERARSIQEMPVQAAVLRPLPRGGAEAAVVDGTRPVAVEGYAWSGGGRGIARVDVSADGGATWQEAELRDESGQRDGRHWAWVLWHASVPVPAGADTTELVARAVDSSLNVQPERVGPQWSARGLLNNAWTRVPLTIRRPAACAAGRDAGAPSARAPADGSMRRA</sequence>
<comment type="caution">
    <text evidence="9">The sequence shown here is derived from an EMBL/GenBank/DDBJ whole genome shotgun (WGS) entry which is preliminary data.</text>
</comment>
<evidence type="ECO:0000313" key="10">
    <source>
        <dbReference type="Proteomes" id="UP000323011"/>
    </source>
</evidence>
<dbReference type="GO" id="GO:0008482">
    <property type="term" value="F:sulfite oxidase activity"/>
    <property type="evidence" value="ECO:0007669"/>
    <property type="project" value="TreeGrafter"/>
</dbReference>
<dbReference type="Gene3D" id="2.60.40.650">
    <property type="match status" value="1"/>
</dbReference>
<dbReference type="PRINTS" id="PR00407">
    <property type="entry name" value="EUMOPTERIN"/>
</dbReference>
<feature type="region of interest" description="Disordered" evidence="7">
    <location>
        <begin position="535"/>
        <end position="554"/>
    </location>
</feature>
<gene>
    <name evidence="9" type="ORF">FNF29_06469</name>
</gene>
<dbReference type="PANTHER" id="PTHR19372:SF7">
    <property type="entry name" value="SULFITE OXIDASE, MITOCHONDRIAL"/>
    <property type="match status" value="1"/>
</dbReference>
<keyword evidence="10" id="KW-1185">Reference proteome</keyword>
<dbReference type="GO" id="GO:0030151">
    <property type="term" value="F:molybdenum ion binding"/>
    <property type="evidence" value="ECO:0007669"/>
    <property type="project" value="InterPro"/>
</dbReference>
<keyword evidence="5" id="KW-0560">Oxidoreductase</keyword>
<feature type="domain" description="Cytochrome b5 heme-binding" evidence="8">
    <location>
        <begin position="6"/>
        <end position="87"/>
    </location>
</feature>
<dbReference type="SMART" id="SM01117">
    <property type="entry name" value="Cyt-b5"/>
    <property type="match status" value="1"/>
</dbReference>
<dbReference type="InterPro" id="IPR014756">
    <property type="entry name" value="Ig_E-set"/>
</dbReference>
<dbReference type="Gene3D" id="3.10.120.10">
    <property type="entry name" value="Cytochrome b5-like heme/steroid binding domain"/>
    <property type="match status" value="1"/>
</dbReference>
<dbReference type="GO" id="GO:0006790">
    <property type="term" value="P:sulfur compound metabolic process"/>
    <property type="evidence" value="ECO:0007669"/>
    <property type="project" value="TreeGrafter"/>
</dbReference>
<dbReference type="InterPro" id="IPR005066">
    <property type="entry name" value="MoCF_OxRdtse_dimer"/>
</dbReference>
<dbReference type="InterPro" id="IPR000572">
    <property type="entry name" value="OxRdtase_Mopterin-bd_dom"/>
</dbReference>
<dbReference type="Pfam" id="PF03404">
    <property type="entry name" value="Mo-co_dimer"/>
    <property type="match status" value="1"/>
</dbReference>
<dbReference type="InterPro" id="IPR036374">
    <property type="entry name" value="OxRdtase_Mopterin-bd_sf"/>
</dbReference>